<dbReference type="GO" id="GO:0005737">
    <property type="term" value="C:cytoplasm"/>
    <property type="evidence" value="ECO:0007669"/>
    <property type="project" value="TreeGrafter"/>
</dbReference>
<dbReference type="AlphaFoldDB" id="A0AAD1WKL1"/>
<reference evidence="3" key="1">
    <citation type="submission" date="2022-03" db="EMBL/GenBank/DDBJ databases">
        <authorList>
            <person name="Alioto T."/>
            <person name="Alioto T."/>
            <person name="Gomez Garrido J."/>
        </authorList>
    </citation>
    <scope>NUCLEOTIDE SEQUENCE</scope>
</reference>
<comment type="similarity">
    <text evidence="1">Belongs to the dynein light chain Tctex-type family.</text>
</comment>
<accession>A0AAD1WKL1</accession>
<gene>
    <name evidence="3" type="ORF">PECUL_23A018754</name>
</gene>
<dbReference type="CDD" id="cd21451">
    <property type="entry name" value="DLC-like_TCTEX1D"/>
    <property type="match status" value="1"/>
</dbReference>
<name>A0AAD1WKL1_PELCU</name>
<feature type="compositionally biased region" description="Polar residues" evidence="2">
    <location>
        <begin position="48"/>
        <end position="57"/>
    </location>
</feature>
<dbReference type="InterPro" id="IPR038586">
    <property type="entry name" value="Tctex-1-like_sf"/>
</dbReference>
<feature type="region of interest" description="Disordered" evidence="2">
    <location>
        <begin position="1"/>
        <end position="58"/>
    </location>
</feature>
<evidence type="ECO:0000256" key="2">
    <source>
        <dbReference type="SAM" id="MobiDB-lite"/>
    </source>
</evidence>
<dbReference type="GO" id="GO:0005868">
    <property type="term" value="C:cytoplasmic dynein complex"/>
    <property type="evidence" value="ECO:0007669"/>
    <property type="project" value="TreeGrafter"/>
</dbReference>
<keyword evidence="4" id="KW-1185">Reference proteome</keyword>
<protein>
    <submittedName>
        <fullName evidence="3">Uncharacterized protein</fullName>
    </submittedName>
</protein>
<proteinExistence type="inferred from homology"/>
<dbReference type="EMBL" id="OW240919">
    <property type="protein sequence ID" value="CAH2311596.1"/>
    <property type="molecule type" value="Genomic_DNA"/>
</dbReference>
<dbReference type="GO" id="GO:0007018">
    <property type="term" value="P:microtubule-based movement"/>
    <property type="evidence" value="ECO:0007669"/>
    <property type="project" value="TreeGrafter"/>
</dbReference>
<evidence type="ECO:0000313" key="3">
    <source>
        <dbReference type="EMBL" id="CAH2311596.1"/>
    </source>
</evidence>
<dbReference type="Proteomes" id="UP001295444">
    <property type="component" value="Chromosome 08"/>
</dbReference>
<sequence>MEPGQDVDMKRWIFPKAKPRQKKNDLETSMILSRQRGLDSGPKKKTFTQDNAKSQSRLGPDAMETIRANVIPFEMDLQPQPRRCFSAEEASKVIKSVLDNQLQESIYDATNSHQRALELAELVKRAVRELDYERYKLVCYVVLGPVSPRALYCCSRSVWSPNSDTYAEYLFQNNSLFALCIVYAGYYE</sequence>
<evidence type="ECO:0000313" key="4">
    <source>
        <dbReference type="Proteomes" id="UP001295444"/>
    </source>
</evidence>
<dbReference type="Pfam" id="PF03645">
    <property type="entry name" value="Tctex-1"/>
    <property type="match status" value="1"/>
</dbReference>
<dbReference type="PANTHER" id="PTHR21255">
    <property type="entry name" value="T-COMPLEX-ASSOCIATED-TESTIS-EXPRESSED 1/ DYNEIN LIGHT CHAIN"/>
    <property type="match status" value="1"/>
</dbReference>
<dbReference type="PANTHER" id="PTHR21255:SF65">
    <property type="entry name" value="TCTEX1 DOMAIN-CONTAINING PROTEIN 2"/>
    <property type="match status" value="1"/>
</dbReference>
<dbReference type="Gene3D" id="3.30.1140.40">
    <property type="entry name" value="Tctex-1"/>
    <property type="match status" value="1"/>
</dbReference>
<organism evidence="3 4">
    <name type="scientific">Pelobates cultripes</name>
    <name type="common">Western spadefoot toad</name>
    <dbReference type="NCBI Taxonomy" id="61616"/>
    <lineage>
        <taxon>Eukaryota</taxon>
        <taxon>Metazoa</taxon>
        <taxon>Chordata</taxon>
        <taxon>Craniata</taxon>
        <taxon>Vertebrata</taxon>
        <taxon>Euteleostomi</taxon>
        <taxon>Amphibia</taxon>
        <taxon>Batrachia</taxon>
        <taxon>Anura</taxon>
        <taxon>Pelobatoidea</taxon>
        <taxon>Pelobatidae</taxon>
        <taxon>Pelobates</taxon>
    </lineage>
</organism>
<dbReference type="InterPro" id="IPR005334">
    <property type="entry name" value="Tctex-1-like"/>
</dbReference>
<dbReference type="GO" id="GO:0045505">
    <property type="term" value="F:dynein intermediate chain binding"/>
    <property type="evidence" value="ECO:0007669"/>
    <property type="project" value="TreeGrafter"/>
</dbReference>
<evidence type="ECO:0000256" key="1">
    <source>
        <dbReference type="ARBA" id="ARBA00005361"/>
    </source>
</evidence>